<evidence type="ECO:0000313" key="2">
    <source>
        <dbReference type="Proteomes" id="UP000198287"/>
    </source>
</evidence>
<keyword evidence="2" id="KW-1185">Reference proteome</keyword>
<protein>
    <submittedName>
        <fullName evidence="1">Uncharacterized protein</fullName>
    </submittedName>
</protein>
<name>A0A226CYG9_FOLCA</name>
<accession>A0A226CYG9</accession>
<evidence type="ECO:0000313" key="1">
    <source>
        <dbReference type="EMBL" id="OXA37840.1"/>
    </source>
</evidence>
<organism evidence="1 2">
    <name type="scientific">Folsomia candida</name>
    <name type="common">Springtail</name>
    <dbReference type="NCBI Taxonomy" id="158441"/>
    <lineage>
        <taxon>Eukaryota</taxon>
        <taxon>Metazoa</taxon>
        <taxon>Ecdysozoa</taxon>
        <taxon>Arthropoda</taxon>
        <taxon>Hexapoda</taxon>
        <taxon>Collembola</taxon>
        <taxon>Entomobryomorpha</taxon>
        <taxon>Isotomoidea</taxon>
        <taxon>Isotomidae</taxon>
        <taxon>Proisotominae</taxon>
        <taxon>Folsomia</taxon>
    </lineage>
</organism>
<proteinExistence type="predicted"/>
<dbReference type="AlphaFoldDB" id="A0A226CYG9"/>
<sequence>MHPINVFIVGCYATITIFQISQASEGVPQYLLQYVADQDCTSGNHTIGLNPTSDKEQDLIPPRNGEDVYFKVMGETFNAINNSTSENWVASFQRTVFLGPVLWPELLGTNDVSPTRDRRKKMGNDV</sequence>
<gene>
    <name evidence="1" type="ORF">Fcan01_27401</name>
</gene>
<comment type="caution">
    <text evidence="1">The sequence shown here is derived from an EMBL/GenBank/DDBJ whole genome shotgun (WGS) entry which is preliminary data.</text>
</comment>
<dbReference type="Proteomes" id="UP000198287">
    <property type="component" value="Unassembled WGS sequence"/>
</dbReference>
<reference evidence="1 2" key="1">
    <citation type="submission" date="2015-12" db="EMBL/GenBank/DDBJ databases">
        <title>The genome of Folsomia candida.</title>
        <authorList>
            <person name="Faddeeva A."/>
            <person name="Derks M.F."/>
            <person name="Anvar Y."/>
            <person name="Smit S."/>
            <person name="Van Straalen N."/>
            <person name="Roelofs D."/>
        </authorList>
    </citation>
    <scope>NUCLEOTIDE SEQUENCE [LARGE SCALE GENOMIC DNA]</scope>
    <source>
        <strain evidence="1 2">VU population</strain>
        <tissue evidence="1">Whole body</tissue>
    </source>
</reference>
<dbReference type="EMBL" id="LNIX01000052">
    <property type="protein sequence ID" value="OXA37840.1"/>
    <property type="molecule type" value="Genomic_DNA"/>
</dbReference>